<organism evidence="2">
    <name type="scientific">Ditylum brightwellii</name>
    <dbReference type="NCBI Taxonomy" id="49249"/>
    <lineage>
        <taxon>Eukaryota</taxon>
        <taxon>Sar</taxon>
        <taxon>Stramenopiles</taxon>
        <taxon>Ochrophyta</taxon>
        <taxon>Bacillariophyta</taxon>
        <taxon>Mediophyceae</taxon>
        <taxon>Lithodesmiophycidae</taxon>
        <taxon>Lithodesmiales</taxon>
        <taxon>Lithodesmiaceae</taxon>
        <taxon>Ditylum</taxon>
    </lineage>
</organism>
<dbReference type="AlphaFoldDB" id="A0A7S2EBQ1"/>
<dbReference type="EMBL" id="HBGN01014839">
    <property type="protein sequence ID" value="CAD9327085.1"/>
    <property type="molecule type" value="Transcribed_RNA"/>
</dbReference>
<feature type="compositionally biased region" description="Low complexity" evidence="1">
    <location>
        <begin position="372"/>
        <end position="390"/>
    </location>
</feature>
<name>A0A7S2EBQ1_9STRA</name>
<proteinExistence type="predicted"/>
<feature type="region of interest" description="Disordered" evidence="1">
    <location>
        <begin position="372"/>
        <end position="415"/>
    </location>
</feature>
<gene>
    <name evidence="2" type="ORF">DBRI1063_LOCUS9496</name>
</gene>
<feature type="region of interest" description="Disordered" evidence="1">
    <location>
        <begin position="259"/>
        <end position="286"/>
    </location>
</feature>
<feature type="region of interest" description="Disordered" evidence="1">
    <location>
        <begin position="108"/>
        <end position="132"/>
    </location>
</feature>
<reference evidence="2" key="1">
    <citation type="submission" date="2021-01" db="EMBL/GenBank/DDBJ databases">
        <authorList>
            <person name="Corre E."/>
            <person name="Pelletier E."/>
            <person name="Niang G."/>
            <person name="Scheremetjew M."/>
            <person name="Finn R."/>
            <person name="Kale V."/>
            <person name="Holt S."/>
            <person name="Cochrane G."/>
            <person name="Meng A."/>
            <person name="Brown T."/>
            <person name="Cohen L."/>
        </authorList>
    </citation>
    <scope>NUCLEOTIDE SEQUENCE</scope>
    <source>
        <strain evidence="2">Pop2</strain>
    </source>
</reference>
<evidence type="ECO:0008006" key="3">
    <source>
        <dbReference type="Google" id="ProtNLM"/>
    </source>
</evidence>
<accession>A0A7S2EBQ1</accession>
<dbReference type="Gene3D" id="1.10.510.10">
    <property type="entry name" value="Transferase(Phosphotransferase) domain 1"/>
    <property type="match status" value="1"/>
</dbReference>
<feature type="compositionally biased region" description="Acidic residues" evidence="1">
    <location>
        <begin position="263"/>
        <end position="272"/>
    </location>
</feature>
<feature type="region of interest" description="Disordered" evidence="1">
    <location>
        <begin position="203"/>
        <end position="229"/>
    </location>
</feature>
<feature type="compositionally biased region" description="Low complexity" evidence="1">
    <location>
        <begin position="209"/>
        <end position="229"/>
    </location>
</feature>
<evidence type="ECO:0000313" key="2">
    <source>
        <dbReference type="EMBL" id="CAD9327085.1"/>
    </source>
</evidence>
<sequence>MQYLPDGSSFEPSMTVMARSGLPPKLSAWSSINNGGGGAGGSAAGGSGGNNTPTIRSGAGTARSARSTHRNTPRVFGEKVTPRQTTTTAAAAPPVAANVIALGDDTWAQSTELPSGGDGGATAAASPIVNSNSAPPIPHSSVAAALPSTSSSSCTIADAELLVSLVVGSIARTVASFHRAGLVHGSIRASNVFAKWIKSSQQQQQPLTADASSSSPNHNNNAADQQQQQDFESVMARIERGDHLEVCLTDVGTHLLRASVPVIDEDEDDGEQRDDTINHSDDDDDDLPVALHRNRTVAPQQPPRVRTIHFNARCIDRAPPPEFASEIVSKIVQQGPTAPQPVGIAGGAAAAAAAVGISTSSVMTGYRWVELSPPDASSSSSDHQQQQASPPRLPSEIAPPTSTGGGRNASSSTTAAAAGMNTPSYVANPTFQSDIWELGLLVIELLLGAAPLVPESVVRSSPRASRSQSPRQHYYSSAAAALLQQQHFFKLVTAYNNFKWNSCHFDG</sequence>
<feature type="compositionally biased region" description="Gly residues" evidence="1">
    <location>
        <begin position="38"/>
        <end position="49"/>
    </location>
</feature>
<protein>
    <recommendedName>
        <fullName evidence="3">Protein kinase domain-containing protein</fullName>
    </recommendedName>
</protein>
<evidence type="ECO:0000256" key="1">
    <source>
        <dbReference type="SAM" id="MobiDB-lite"/>
    </source>
</evidence>
<feature type="region of interest" description="Disordered" evidence="1">
    <location>
        <begin position="38"/>
        <end position="89"/>
    </location>
</feature>